<dbReference type="NCBIfam" id="TIGR03759">
    <property type="entry name" value="conj_TIGR03759"/>
    <property type="match status" value="1"/>
</dbReference>
<gene>
    <name evidence="1" type="ORF">SAMN05518863_103333</name>
</gene>
<keyword evidence="2" id="KW-1185">Reference proteome</keyword>
<evidence type="ECO:0000313" key="2">
    <source>
        <dbReference type="Proteomes" id="UP000198841"/>
    </source>
</evidence>
<comment type="caution">
    <text evidence="1">The sequence shown here is derived from an EMBL/GenBank/DDBJ whole genome shotgun (WGS) entry which is preliminary data.</text>
</comment>
<dbReference type="InterPro" id="IPR022293">
    <property type="entry name" value="Integrating-conj_element"/>
</dbReference>
<reference evidence="1 2" key="1">
    <citation type="submission" date="2016-10" db="EMBL/GenBank/DDBJ databases">
        <authorList>
            <person name="Varghese N."/>
            <person name="Submissions S."/>
        </authorList>
    </citation>
    <scope>NUCLEOTIDE SEQUENCE [LARGE SCALE GENOMIC DNA]</scope>
    <source>
        <strain evidence="1 2">YR512</strain>
    </source>
</reference>
<dbReference type="Proteomes" id="UP000198841">
    <property type="component" value="Unassembled WGS sequence"/>
</dbReference>
<proteinExistence type="predicted"/>
<evidence type="ECO:0000313" key="1">
    <source>
        <dbReference type="EMBL" id="SFJ92377.1"/>
    </source>
</evidence>
<sequence>MRTYELMAVILAVLSFSIDAKTNDGWKVDNHEERLSKNNNSEEVIIDWGINDEELNRFKVLMAGPRGLQSPKIDPLSALGIEARNDAERRHYAELWVKQEYERTEKELKFQREVDAAWKRLMPNMLPVNMGNAAGIAHDSGGRLALFVREADCQRCDARLSAVLADKRPVDIYLVDSEGSDQKLRNWAQRHRISAEQVRERHITLNHDAGRWMRYGNGIMPVLLQQGESGWHIAAF</sequence>
<protein>
    <submittedName>
        <fullName evidence="1">Integrating conjugative element protein, PFL_4693 family</fullName>
    </submittedName>
</protein>
<name>A0A1I3VDU1_9GAMM</name>
<dbReference type="EMBL" id="FOSD01000003">
    <property type="protein sequence ID" value="SFJ92377.1"/>
    <property type="molecule type" value="Genomic_DNA"/>
</dbReference>
<accession>A0A1I3VDU1</accession>
<organism evidence="1 2">
    <name type="scientific">Candidatus Pantoea symbiotica</name>
    <dbReference type="NCBI Taxonomy" id="1884370"/>
    <lineage>
        <taxon>Bacteria</taxon>
        <taxon>Pseudomonadati</taxon>
        <taxon>Pseudomonadota</taxon>
        <taxon>Gammaproteobacteria</taxon>
        <taxon>Enterobacterales</taxon>
        <taxon>Erwiniaceae</taxon>
        <taxon>Pantoea</taxon>
    </lineage>
</organism>